<organism evidence="6 7">
    <name type="scientific">Cylindrotheca closterium</name>
    <dbReference type="NCBI Taxonomy" id="2856"/>
    <lineage>
        <taxon>Eukaryota</taxon>
        <taxon>Sar</taxon>
        <taxon>Stramenopiles</taxon>
        <taxon>Ochrophyta</taxon>
        <taxon>Bacillariophyta</taxon>
        <taxon>Bacillariophyceae</taxon>
        <taxon>Bacillariophycidae</taxon>
        <taxon>Bacillariales</taxon>
        <taxon>Bacillariaceae</taxon>
        <taxon>Cylindrotheca</taxon>
    </lineage>
</organism>
<name>A0AAD2CFR1_9STRA</name>
<proteinExistence type="predicted"/>
<evidence type="ECO:0000256" key="2">
    <source>
        <dbReference type="ARBA" id="ARBA00022741"/>
    </source>
</evidence>
<dbReference type="GO" id="GO:0016874">
    <property type="term" value="F:ligase activity"/>
    <property type="evidence" value="ECO:0007669"/>
    <property type="project" value="UniProtKB-KW"/>
</dbReference>
<dbReference type="InterPro" id="IPR011761">
    <property type="entry name" value="ATP-grasp"/>
</dbReference>
<dbReference type="GO" id="GO:0005524">
    <property type="term" value="F:ATP binding"/>
    <property type="evidence" value="ECO:0007669"/>
    <property type="project" value="UniProtKB-UniRule"/>
</dbReference>
<dbReference type="GO" id="GO:0046872">
    <property type="term" value="F:metal ion binding"/>
    <property type="evidence" value="ECO:0007669"/>
    <property type="project" value="InterPro"/>
</dbReference>
<dbReference type="PANTHER" id="PTHR43585">
    <property type="entry name" value="FUMIPYRROLE BIOSYNTHESIS PROTEIN C"/>
    <property type="match status" value="1"/>
</dbReference>
<dbReference type="PANTHER" id="PTHR43585:SF2">
    <property type="entry name" value="ATP-GRASP ENZYME FSQD"/>
    <property type="match status" value="1"/>
</dbReference>
<dbReference type="SUPFAM" id="SSF56059">
    <property type="entry name" value="Glutathione synthetase ATP-binding domain-like"/>
    <property type="match status" value="2"/>
</dbReference>
<keyword evidence="1" id="KW-0436">Ligase</keyword>
<reference evidence="6" key="1">
    <citation type="submission" date="2023-08" db="EMBL/GenBank/DDBJ databases">
        <authorList>
            <person name="Audoor S."/>
            <person name="Bilcke G."/>
        </authorList>
    </citation>
    <scope>NUCLEOTIDE SEQUENCE</scope>
</reference>
<keyword evidence="3 4" id="KW-0067">ATP-binding</keyword>
<protein>
    <recommendedName>
        <fullName evidence="5">ATP-grasp domain-containing protein</fullName>
    </recommendedName>
</protein>
<dbReference type="Pfam" id="PF13535">
    <property type="entry name" value="ATP-grasp_4"/>
    <property type="match status" value="2"/>
</dbReference>
<dbReference type="EMBL" id="CAKOGP040000247">
    <property type="protein sequence ID" value="CAJ1933147.1"/>
    <property type="molecule type" value="Genomic_DNA"/>
</dbReference>
<dbReference type="Gene3D" id="3.30.470.20">
    <property type="entry name" value="ATP-grasp fold, B domain"/>
    <property type="match status" value="2"/>
</dbReference>
<evidence type="ECO:0000259" key="5">
    <source>
        <dbReference type="PROSITE" id="PS50975"/>
    </source>
</evidence>
<evidence type="ECO:0000256" key="3">
    <source>
        <dbReference type="ARBA" id="ARBA00022840"/>
    </source>
</evidence>
<keyword evidence="2 4" id="KW-0547">Nucleotide-binding</keyword>
<evidence type="ECO:0000313" key="6">
    <source>
        <dbReference type="EMBL" id="CAJ1933147.1"/>
    </source>
</evidence>
<evidence type="ECO:0000256" key="1">
    <source>
        <dbReference type="ARBA" id="ARBA00022598"/>
    </source>
</evidence>
<dbReference type="InterPro" id="IPR052032">
    <property type="entry name" value="ATP-dep_AA_Ligase"/>
</dbReference>
<evidence type="ECO:0000313" key="7">
    <source>
        <dbReference type="Proteomes" id="UP001295423"/>
    </source>
</evidence>
<gene>
    <name evidence="6" type="ORF">CYCCA115_LOCUS3180</name>
</gene>
<evidence type="ECO:0000256" key="4">
    <source>
        <dbReference type="PROSITE-ProRule" id="PRU00409"/>
    </source>
</evidence>
<feature type="domain" description="ATP-grasp" evidence="5">
    <location>
        <begin position="619"/>
        <end position="820"/>
    </location>
</feature>
<feature type="domain" description="ATP-grasp" evidence="5">
    <location>
        <begin position="133"/>
        <end position="334"/>
    </location>
</feature>
<keyword evidence="7" id="KW-1185">Reference proteome</keyword>
<dbReference type="AlphaFoldDB" id="A0AAD2CFR1"/>
<comment type="caution">
    <text evidence="6">The sequence shown here is derived from an EMBL/GenBank/DDBJ whole genome shotgun (WGS) entry which is preliminary data.</text>
</comment>
<dbReference type="SMART" id="SM01209">
    <property type="entry name" value="GARS_A"/>
    <property type="match status" value="1"/>
</dbReference>
<dbReference type="Proteomes" id="UP001295423">
    <property type="component" value="Unassembled WGS sequence"/>
</dbReference>
<accession>A0AAD2CFR1</accession>
<sequence length="949" mass="104548">MTKDDPSTQVVVVVDPYSTGCLVAKEINLRGYPIVALWTKGFSEAMKTHVPQSVGTLEYLASIDEPMDAPAGDEGLKMTGDLIQQAIKDKTIHAVLAGGEAGVDLADALSEYLGLLTNGTDIKPNRRDKKIQQELIRKMGLRSVRQAGGDKLEDVETFLKTESYPVVLKPNESAGSDGVKLCYTYEEAVEHFHRLMKSQMVNGGEVPSVLCQEFLKGKEYVVDHVSRDGLHKTMMVWVYDKRPANGAAFVYYGCSAVPSDSPEAKILIPYVRGVLDALHLKNGPSHGEVIITDDGPCLVEMNCRARGGDGNWRPLCKSLNGGYSQVEATADAYLDPFQFQRLPDLPPAPFKSSGDEIILVSYSEGTVKAMPGYDMIKRLPSFHCLETGVKVGTEVARTIDLFTGIGSVILMHSDPKILQRDIDFIRYMEEFNGIFDYEPRASENLTRPHGDSIVETKSKHHRKHSSIGGPNLIRHMSIDRQFGFAPSLKKRMTTIDASKEAVIMVDPYSTGAIVALEFMNRGYHVIALWNKGLTPVMKTHVPIMAANDSGFKYFKELDEGDTLEDTVRMVTEAASPYRLVACMAGGESGVDLGDVLSEALKLRTNGTDIPNRRDKKLQQELCRKAGLRSVRQAGGAKFSDVEDFLKREPFPVVLKPTESAGSDGVKLCRSMEEAKEHFELLMQSQSVNGGQNSAVLCQEFLRGNEYIVDHVSRDGVHKTSMVWLYDKRPANGSAFVYYGCIPLDPNLPEARILISYTRRVLNAIGIKNGATHGEVIMTNDGPCLVEINCRANGGDGSWVPLARALTGGETQVSTLVDAYTDAKQFQICPEIPPTPFKSSGQEVYLVSFSKGVVKSCPGFEKIKQLESYFSMESGVQPGTFVDYTIDLISCVGIVSLIHEDPAKLKEDIDFIGDLEKNNEMFEYEGGSLLRKFDHDDSVLETTTIARSDF</sequence>
<dbReference type="PROSITE" id="PS50975">
    <property type="entry name" value="ATP_GRASP"/>
    <property type="match status" value="2"/>
</dbReference>